<feature type="active site" description="Charge relay system" evidence="7 8">
    <location>
        <position position="139"/>
    </location>
</feature>
<feature type="domain" description="PKD" evidence="10">
    <location>
        <begin position="521"/>
        <end position="602"/>
    </location>
</feature>
<dbReference type="AlphaFoldDB" id="A0A0C1MIX8"/>
<evidence type="ECO:0000256" key="4">
    <source>
        <dbReference type="ARBA" id="ARBA00022723"/>
    </source>
</evidence>
<dbReference type="SUPFAM" id="SSF52743">
    <property type="entry name" value="Subtilisin-like"/>
    <property type="match status" value="1"/>
</dbReference>
<comment type="similarity">
    <text evidence="1 8">Belongs to the peptidase S8 family.</text>
</comment>
<keyword evidence="2" id="KW-0134">Cell wall</keyword>
<evidence type="ECO:0000256" key="2">
    <source>
        <dbReference type="ARBA" id="ARBA00022512"/>
    </source>
</evidence>
<dbReference type="PANTHER" id="PTHR43806:SF11">
    <property type="entry name" value="CEREVISIN-RELATED"/>
    <property type="match status" value="1"/>
</dbReference>
<dbReference type="CDD" id="cd12215">
    <property type="entry name" value="ChiC_BD"/>
    <property type="match status" value="1"/>
</dbReference>
<dbReference type="Pfam" id="PF02225">
    <property type="entry name" value="PA"/>
    <property type="match status" value="1"/>
</dbReference>
<feature type="active site" description="Charge relay system" evidence="7 8">
    <location>
        <position position="452"/>
    </location>
</feature>
<dbReference type="GO" id="GO:0004252">
    <property type="term" value="F:serine-type endopeptidase activity"/>
    <property type="evidence" value="ECO:0007669"/>
    <property type="project" value="UniProtKB-UniRule"/>
</dbReference>
<evidence type="ECO:0000256" key="8">
    <source>
        <dbReference type="PROSITE-ProRule" id="PRU01240"/>
    </source>
</evidence>
<dbReference type="PROSITE" id="PS51892">
    <property type="entry name" value="SUBTILASE"/>
    <property type="match status" value="1"/>
</dbReference>
<dbReference type="RefSeq" id="WP_039610009.1">
    <property type="nucleotide sequence ID" value="NZ_JWIC01000006.1"/>
</dbReference>
<dbReference type="Pfam" id="PF18911">
    <property type="entry name" value="PKD_4"/>
    <property type="match status" value="1"/>
</dbReference>
<evidence type="ECO:0000256" key="6">
    <source>
        <dbReference type="ARBA" id="ARBA00022825"/>
    </source>
</evidence>
<evidence type="ECO:0000313" key="12">
    <source>
        <dbReference type="Proteomes" id="UP000031327"/>
    </source>
</evidence>
<dbReference type="GO" id="GO:0005615">
    <property type="term" value="C:extracellular space"/>
    <property type="evidence" value="ECO:0007669"/>
    <property type="project" value="TreeGrafter"/>
</dbReference>
<dbReference type="InterPro" id="IPR036852">
    <property type="entry name" value="Peptidase_S8/S53_dom_sf"/>
</dbReference>
<evidence type="ECO:0000256" key="3">
    <source>
        <dbReference type="ARBA" id="ARBA00022670"/>
    </source>
</evidence>
<dbReference type="GO" id="GO:0004553">
    <property type="term" value="F:hydrolase activity, hydrolyzing O-glycosyl compounds"/>
    <property type="evidence" value="ECO:0007669"/>
    <property type="project" value="InterPro"/>
</dbReference>
<dbReference type="OrthoDB" id="9790784at2"/>
<evidence type="ECO:0000256" key="7">
    <source>
        <dbReference type="PIRSR" id="PIRSR615500-1"/>
    </source>
</evidence>
<keyword evidence="4" id="KW-0479">Metal-binding</keyword>
<dbReference type="Gene3D" id="2.60.40.10">
    <property type="entry name" value="Immunoglobulins"/>
    <property type="match status" value="1"/>
</dbReference>
<proteinExistence type="inferred from homology"/>
<dbReference type="Pfam" id="PF02839">
    <property type="entry name" value="CBM_5_12"/>
    <property type="match status" value="1"/>
</dbReference>
<evidence type="ECO:0000256" key="5">
    <source>
        <dbReference type="ARBA" id="ARBA00022801"/>
    </source>
</evidence>
<dbReference type="PRINTS" id="PR00723">
    <property type="entry name" value="SUBTILISIN"/>
</dbReference>
<dbReference type="InterPro" id="IPR023828">
    <property type="entry name" value="Peptidase_S8_Ser-AS"/>
</dbReference>
<dbReference type="Proteomes" id="UP000031327">
    <property type="component" value="Unassembled WGS sequence"/>
</dbReference>
<evidence type="ECO:0000256" key="1">
    <source>
        <dbReference type="ARBA" id="ARBA00011073"/>
    </source>
</evidence>
<dbReference type="PROSITE" id="PS00138">
    <property type="entry name" value="SUBTILASE_SER"/>
    <property type="match status" value="1"/>
</dbReference>
<dbReference type="InterPro" id="IPR034202">
    <property type="entry name" value="Subtilisin_Carlsberg-like"/>
</dbReference>
<dbReference type="MEROPS" id="S08.111"/>
<dbReference type="PANTHER" id="PTHR43806">
    <property type="entry name" value="PEPTIDASE S8"/>
    <property type="match status" value="1"/>
</dbReference>
<name>A0A0C1MIX8_9GAMM</name>
<dbReference type="Gene3D" id="3.40.50.200">
    <property type="entry name" value="Peptidase S8/S53 domain"/>
    <property type="match status" value="1"/>
</dbReference>
<evidence type="ECO:0000256" key="9">
    <source>
        <dbReference type="SAM" id="SignalP"/>
    </source>
</evidence>
<dbReference type="InterPro" id="IPR000601">
    <property type="entry name" value="PKD_dom"/>
</dbReference>
<dbReference type="Pfam" id="PF00082">
    <property type="entry name" value="Peptidase_S8"/>
    <property type="match status" value="2"/>
</dbReference>
<dbReference type="InterPro" id="IPR036573">
    <property type="entry name" value="CBM_sf_5/12"/>
</dbReference>
<dbReference type="SMART" id="SM00495">
    <property type="entry name" value="ChtBD3"/>
    <property type="match status" value="1"/>
</dbReference>
<sequence>MKKTFKLTSVAFAVAALSATVAQAQETKQYILKQSDLSIFAPETSRFARANIAESFHAEPAAEVLSADTDGTVVTMELTPEQVAKLKASGQYAYIEEDFEYVPFTQDFVGEASPYGLAEVQANLLQDTNADLFKVCVIDSGYDLGHPDLPQNATGFTDLPGGLNWYQDGSGHGTHVAGTIVAIDNGFGVVGVLPNDKVGIHNVRVFDNDGKQGLTSRIARGVDNCVENGAKIINMSLGGGSPSQYFQDRLQAAYDKGVLIIAAAGNDGNATMSYPASYDTVMSVANVDENRVKNPSSQYNAQVEIAAPGTDVLSTVPRSSGILAGITAGTNFVKAGGMTHSVEGTVSAELVDCGQSLTACAATQSICLIERGGASFKVKAENCEAGGGVAAIIYNNAPGEFGGTLGDANHGLTIPVLSLSQEAGTALKSSVGSTVEVELNAVLDYGLMTGTSMASPHVAGVAALVWSQHPSCTNVDIRNALNATAIDLGTAGRDDEYGYGLVQAKAASDYLTANGCGGAVDNQAPVADFTFSCSALACDFNASSSRDADGQIVSYDWNIGGFNTTGATVSHAFANAGAYQVSVTVTDDAGATHSVTKSVTVTDGANNTGCTGLTEWSATKTYVAGSEVSYQGSKYRSNWWNRDANPAQNSNVGNDWKVWTDLGACN</sequence>
<dbReference type="SMART" id="SM00089">
    <property type="entry name" value="PKD"/>
    <property type="match status" value="1"/>
</dbReference>
<dbReference type="CDD" id="cd07477">
    <property type="entry name" value="Peptidases_S8_Subtilisin_subset"/>
    <property type="match status" value="1"/>
</dbReference>
<dbReference type="SUPFAM" id="SSF49299">
    <property type="entry name" value="PKD domain"/>
    <property type="match status" value="1"/>
</dbReference>
<feature type="signal peptide" evidence="9">
    <location>
        <begin position="1"/>
        <end position="24"/>
    </location>
</feature>
<dbReference type="InterPro" id="IPR000209">
    <property type="entry name" value="Peptidase_S8/S53_dom"/>
</dbReference>
<dbReference type="PROSITE" id="PS50093">
    <property type="entry name" value="PKD"/>
    <property type="match status" value="1"/>
</dbReference>
<comment type="caution">
    <text evidence="11">The sequence shown here is derived from an EMBL/GenBank/DDBJ whole genome shotgun (WGS) entry which is preliminary data.</text>
</comment>
<dbReference type="GO" id="GO:0005975">
    <property type="term" value="P:carbohydrate metabolic process"/>
    <property type="evidence" value="ECO:0007669"/>
    <property type="project" value="InterPro"/>
</dbReference>
<dbReference type="InterPro" id="IPR035986">
    <property type="entry name" value="PKD_dom_sf"/>
</dbReference>
<keyword evidence="3 8" id="KW-0645">Protease</keyword>
<accession>A0A0C1MIX8</accession>
<evidence type="ECO:0000313" key="11">
    <source>
        <dbReference type="EMBL" id="KID56949.1"/>
    </source>
</evidence>
<dbReference type="Gene3D" id="3.50.30.30">
    <property type="match status" value="1"/>
</dbReference>
<dbReference type="InterPro" id="IPR022409">
    <property type="entry name" value="PKD/Chitinase_dom"/>
</dbReference>
<evidence type="ECO:0000259" key="10">
    <source>
        <dbReference type="PROSITE" id="PS50093"/>
    </source>
</evidence>
<dbReference type="PROSITE" id="PS00137">
    <property type="entry name" value="SUBTILASE_HIS"/>
    <property type="match status" value="1"/>
</dbReference>
<gene>
    <name evidence="11" type="ORF">JF50_13795</name>
</gene>
<feature type="active site" description="Charge relay system" evidence="7 8">
    <location>
        <position position="172"/>
    </location>
</feature>
<keyword evidence="6 8" id="KW-0720">Serine protease</keyword>
<dbReference type="EMBL" id="JWIC01000006">
    <property type="protein sequence ID" value="KID56949.1"/>
    <property type="molecule type" value="Genomic_DNA"/>
</dbReference>
<dbReference type="GO" id="GO:0006508">
    <property type="term" value="P:proteolysis"/>
    <property type="evidence" value="ECO:0007669"/>
    <property type="project" value="UniProtKB-KW"/>
</dbReference>
<dbReference type="GO" id="GO:0046872">
    <property type="term" value="F:metal ion binding"/>
    <property type="evidence" value="ECO:0007669"/>
    <property type="project" value="UniProtKB-KW"/>
</dbReference>
<protein>
    <submittedName>
        <fullName evidence="11">Serine protease</fullName>
    </submittedName>
</protein>
<dbReference type="InterPro" id="IPR022398">
    <property type="entry name" value="Peptidase_S8_His-AS"/>
</dbReference>
<dbReference type="SUPFAM" id="SSF51055">
    <property type="entry name" value="Carbohydrate binding domain"/>
    <property type="match status" value="1"/>
</dbReference>
<dbReference type="InterPro" id="IPR013783">
    <property type="entry name" value="Ig-like_fold"/>
</dbReference>
<dbReference type="InterPro" id="IPR003610">
    <property type="entry name" value="CBM5/12"/>
</dbReference>
<dbReference type="InterPro" id="IPR003137">
    <property type="entry name" value="PA_domain"/>
</dbReference>
<keyword evidence="5 8" id="KW-0378">Hydrolase</keyword>
<reference evidence="11 12" key="1">
    <citation type="submission" date="2014-12" db="EMBL/GenBank/DDBJ databases">
        <title>Draft Genome Sequence of Pseudoalteromonas luteoviolacea HI1.</title>
        <authorList>
            <person name="Asahina A.Y."/>
            <person name="Hadfield M.G."/>
        </authorList>
    </citation>
    <scope>NUCLEOTIDE SEQUENCE [LARGE SCALE GENOMIC DNA]</scope>
    <source>
        <strain evidence="11 12">HI1</strain>
    </source>
</reference>
<dbReference type="GO" id="GO:0030246">
    <property type="term" value="F:carbohydrate binding"/>
    <property type="evidence" value="ECO:0007669"/>
    <property type="project" value="InterPro"/>
</dbReference>
<keyword evidence="9" id="KW-0732">Signal</keyword>
<dbReference type="Gene3D" id="2.10.10.20">
    <property type="entry name" value="Carbohydrate-binding module superfamily 5/12"/>
    <property type="match status" value="1"/>
</dbReference>
<keyword evidence="2" id="KW-0964">Secreted</keyword>
<dbReference type="CDD" id="cd00146">
    <property type="entry name" value="PKD"/>
    <property type="match status" value="1"/>
</dbReference>
<organism evidence="11 12">
    <name type="scientific">Pseudoalteromonas luteoviolacea</name>
    <dbReference type="NCBI Taxonomy" id="43657"/>
    <lineage>
        <taxon>Bacteria</taxon>
        <taxon>Pseudomonadati</taxon>
        <taxon>Pseudomonadota</taxon>
        <taxon>Gammaproteobacteria</taxon>
        <taxon>Alteromonadales</taxon>
        <taxon>Pseudoalteromonadaceae</taxon>
        <taxon>Pseudoalteromonas</taxon>
    </lineage>
</organism>
<dbReference type="InterPro" id="IPR015500">
    <property type="entry name" value="Peptidase_S8_subtilisin-rel"/>
</dbReference>
<feature type="chain" id="PRO_5002135487" evidence="9">
    <location>
        <begin position="25"/>
        <end position="666"/>
    </location>
</feature>
<dbReference type="InterPro" id="IPR050131">
    <property type="entry name" value="Peptidase_S8_subtilisin-like"/>
</dbReference>